<dbReference type="EMBL" id="FNVA01000004">
    <property type="protein sequence ID" value="SEG34209.1"/>
    <property type="molecule type" value="Genomic_DNA"/>
</dbReference>
<keyword evidence="3" id="KW-1185">Reference proteome</keyword>
<keyword evidence="2" id="KW-0413">Isomerase</keyword>
<proteinExistence type="predicted"/>
<reference evidence="2 3" key="1">
    <citation type="submission" date="2016-10" db="EMBL/GenBank/DDBJ databases">
        <authorList>
            <person name="de Groot N.N."/>
        </authorList>
    </citation>
    <scope>NUCLEOTIDE SEQUENCE [LARGE SCALE GENOMIC DNA]</scope>
    <source>
        <strain evidence="2 3">DSM 22489</strain>
    </source>
</reference>
<feature type="chain" id="PRO_5009291404" evidence="1">
    <location>
        <begin position="28"/>
        <end position="398"/>
    </location>
</feature>
<dbReference type="GO" id="GO:0016853">
    <property type="term" value="F:isomerase activity"/>
    <property type="evidence" value="ECO:0007669"/>
    <property type="project" value="UniProtKB-KW"/>
</dbReference>
<accession>A0A1H5ZCJ6</accession>
<dbReference type="PROSITE" id="PS51257">
    <property type="entry name" value="PROKAR_LIPOPROTEIN"/>
    <property type="match status" value="1"/>
</dbReference>
<dbReference type="InterPro" id="IPR015943">
    <property type="entry name" value="WD40/YVTN_repeat-like_dom_sf"/>
</dbReference>
<evidence type="ECO:0000313" key="3">
    <source>
        <dbReference type="Proteomes" id="UP000236728"/>
    </source>
</evidence>
<evidence type="ECO:0000313" key="2">
    <source>
        <dbReference type="EMBL" id="SEG34209.1"/>
    </source>
</evidence>
<organism evidence="2 3">
    <name type="scientific">Bryocella elongata</name>
    <dbReference type="NCBI Taxonomy" id="863522"/>
    <lineage>
        <taxon>Bacteria</taxon>
        <taxon>Pseudomonadati</taxon>
        <taxon>Acidobacteriota</taxon>
        <taxon>Terriglobia</taxon>
        <taxon>Terriglobales</taxon>
        <taxon>Acidobacteriaceae</taxon>
        <taxon>Bryocella</taxon>
    </lineage>
</organism>
<protein>
    <submittedName>
        <fullName evidence="2">6-phosphogluconolactonase, cycloisomerase 2 family</fullName>
    </submittedName>
</protein>
<sequence length="398" mass="39906">MVRMQKRGVFRALALAAVGVCVSLGTATLTGCSNFFVCQKSSCTSSSTTTGTGDYVYVSNSSSGSTYVSAYEIGTGTLTAISGSPYNLSYVPVAMAVSPNDASLYVVAAAGSTYSGLYRYPITTSTGAISTGSELESGNFSAMAISADGNFLFTLDSSTGTILTQYTLNTSTGAVTAVATFTTPGGPSGVGCPVSSATPSSATCAVATSPSENYVAVSLGTNGTVIFPYTSSAGITANYTGYIASPSTASGDYSAAFDASGYMYIARTIELTPYTSLAATTPTAGTSITFSSGMVPRSVTLSTAYGYLYTADEGASEISAFSLSSGALSQLTGSPITAPTYVSALAADRSGTYLLAAGYNASTGLEMFPISTTGLSTAVASEATGTTTTIPVVMAVSH</sequence>
<dbReference type="Gene3D" id="2.130.10.10">
    <property type="entry name" value="YVTN repeat-like/Quinoprotein amine dehydrogenase"/>
    <property type="match status" value="2"/>
</dbReference>
<name>A0A1H5ZCJ6_9BACT</name>
<dbReference type="InterPro" id="IPR011044">
    <property type="entry name" value="Quino_amine_DH_bsu"/>
</dbReference>
<dbReference type="Proteomes" id="UP000236728">
    <property type="component" value="Unassembled WGS sequence"/>
</dbReference>
<keyword evidence="1" id="KW-0732">Signal</keyword>
<feature type="signal peptide" evidence="1">
    <location>
        <begin position="1"/>
        <end position="27"/>
    </location>
</feature>
<dbReference type="AlphaFoldDB" id="A0A1H5ZCJ6"/>
<dbReference type="SUPFAM" id="SSF50969">
    <property type="entry name" value="YVTN repeat-like/Quinoprotein amine dehydrogenase"/>
    <property type="match status" value="1"/>
</dbReference>
<evidence type="ECO:0000256" key="1">
    <source>
        <dbReference type="SAM" id="SignalP"/>
    </source>
</evidence>
<gene>
    <name evidence="2" type="ORF">SAMN05421819_2587</name>
</gene>